<evidence type="ECO:0000313" key="1">
    <source>
        <dbReference type="EMBL" id="KAK3048540.1"/>
    </source>
</evidence>
<dbReference type="Proteomes" id="UP001186974">
    <property type="component" value="Unassembled WGS sequence"/>
</dbReference>
<comment type="caution">
    <text evidence="1">The sequence shown here is derived from an EMBL/GenBank/DDBJ whole genome shotgun (WGS) entry which is preliminary data.</text>
</comment>
<dbReference type="EMBL" id="JAWDJW010010271">
    <property type="protein sequence ID" value="KAK3048540.1"/>
    <property type="molecule type" value="Genomic_DNA"/>
</dbReference>
<keyword evidence="2" id="KW-1185">Reference proteome</keyword>
<sequence>MFTVTSLPNNNPKRKDTSTSTGERWPYTTPLFLDRGIGKIYTWKTIDLEFKRIEQDFYLRIAASHANTPSTASISRMHG</sequence>
<feature type="non-terminal residue" evidence="1">
    <location>
        <position position="79"/>
    </location>
</feature>
<gene>
    <name evidence="1" type="ORF">LTS18_012925</name>
</gene>
<accession>A0ACC3CX70</accession>
<evidence type="ECO:0000313" key="2">
    <source>
        <dbReference type="Proteomes" id="UP001186974"/>
    </source>
</evidence>
<proteinExistence type="predicted"/>
<protein>
    <submittedName>
        <fullName evidence="1">Uncharacterized protein</fullName>
    </submittedName>
</protein>
<reference evidence="1" key="1">
    <citation type="submission" date="2024-09" db="EMBL/GenBank/DDBJ databases">
        <title>Black Yeasts Isolated from many extreme environments.</title>
        <authorList>
            <person name="Coleine C."/>
            <person name="Stajich J.E."/>
            <person name="Selbmann L."/>
        </authorList>
    </citation>
    <scope>NUCLEOTIDE SEQUENCE</scope>
    <source>
        <strain evidence="1">CCFEE 5737</strain>
    </source>
</reference>
<name>A0ACC3CX70_9PEZI</name>
<organism evidence="1 2">
    <name type="scientific">Coniosporium uncinatum</name>
    <dbReference type="NCBI Taxonomy" id="93489"/>
    <lineage>
        <taxon>Eukaryota</taxon>
        <taxon>Fungi</taxon>
        <taxon>Dikarya</taxon>
        <taxon>Ascomycota</taxon>
        <taxon>Pezizomycotina</taxon>
        <taxon>Dothideomycetes</taxon>
        <taxon>Dothideomycetes incertae sedis</taxon>
        <taxon>Coniosporium</taxon>
    </lineage>
</organism>